<dbReference type="RefSeq" id="WP_206089050.1">
    <property type="nucleotide sequence ID" value="NZ_CP065053.1"/>
</dbReference>
<protein>
    <recommendedName>
        <fullName evidence="4">Secreted protein</fullName>
    </recommendedName>
</protein>
<dbReference type="EMBL" id="CP065053">
    <property type="protein sequence ID" value="QPI49413.1"/>
    <property type="molecule type" value="Genomic_DNA"/>
</dbReference>
<dbReference type="NCBIfam" id="NF047450">
    <property type="entry name" value="post-PEP-CTERM_1"/>
    <property type="match status" value="1"/>
</dbReference>
<sequence length="125" mass="13170">MLSKTLITCCALAAFSTAATAATQADTMAVVRDKQTGQLRPATAAELRAMEGNLRQPQVVLPQPQVRVRADGTRSAPLGGRGVVYSVVSRTADGKLVQRCVEDEAAARHAALSQATPAEEHSNEQ</sequence>
<evidence type="ECO:0000313" key="2">
    <source>
        <dbReference type="EMBL" id="QPI49413.1"/>
    </source>
</evidence>
<keyword evidence="3" id="KW-1185">Reference proteome</keyword>
<feature type="signal peptide" evidence="1">
    <location>
        <begin position="1"/>
        <end position="21"/>
    </location>
</feature>
<organism evidence="2 3">
    <name type="scientific">Massilia antarctica</name>
    <dbReference type="NCBI Taxonomy" id="2765360"/>
    <lineage>
        <taxon>Bacteria</taxon>
        <taxon>Pseudomonadati</taxon>
        <taxon>Pseudomonadota</taxon>
        <taxon>Betaproteobacteria</taxon>
        <taxon>Burkholderiales</taxon>
        <taxon>Oxalobacteraceae</taxon>
        <taxon>Telluria group</taxon>
        <taxon>Massilia</taxon>
    </lineage>
</organism>
<dbReference type="Proteomes" id="UP000662888">
    <property type="component" value="Chromosome"/>
</dbReference>
<evidence type="ECO:0000256" key="1">
    <source>
        <dbReference type="SAM" id="SignalP"/>
    </source>
</evidence>
<name>A0AA49A7H5_9BURK</name>
<accession>A0AA49A7H5</accession>
<proteinExistence type="predicted"/>
<keyword evidence="1" id="KW-0732">Signal</keyword>
<feature type="chain" id="PRO_5045547641" description="Secreted protein" evidence="1">
    <location>
        <begin position="22"/>
        <end position="125"/>
    </location>
</feature>
<evidence type="ECO:0008006" key="4">
    <source>
        <dbReference type="Google" id="ProtNLM"/>
    </source>
</evidence>
<gene>
    <name evidence="2" type="ORF">IV454_28895</name>
</gene>
<reference evidence="2 3" key="1">
    <citation type="submission" date="2020-11" db="EMBL/GenBank/DDBJ databases">
        <authorList>
            <person name="Sun Q."/>
        </authorList>
    </citation>
    <scope>NUCLEOTIDE SEQUENCE [LARGE SCALE GENOMIC DNA]</scope>
    <source>
        <strain evidence="2 3">P8398</strain>
    </source>
</reference>
<evidence type="ECO:0000313" key="3">
    <source>
        <dbReference type="Proteomes" id="UP000662888"/>
    </source>
</evidence>